<comment type="caution">
    <text evidence="1">The sequence shown here is derived from an EMBL/GenBank/DDBJ whole genome shotgun (WGS) entry which is preliminary data.</text>
</comment>
<gene>
    <name evidence="1" type="ORF">VTL71DRAFT_6998</name>
</gene>
<evidence type="ECO:0000313" key="1">
    <source>
        <dbReference type="EMBL" id="KAL2061621.1"/>
    </source>
</evidence>
<sequence length="184" mass="20420">MKSSWVGQRKVRLLSLSESFRVEEASWCQETNPQIHTSTNYFGSHLNPLGRPVIFVQQFKLRSATKRNCGGPNAGTVQFFTGTRQAVADRTGCCSDQRACSSSRPELASKSVYRHLRHLYISIPMLQFGNPTTGTQPLFQLTINRHCGIQILLLTLSLEVWASTAPGVCLALACFFGRFASSAY</sequence>
<proteinExistence type="predicted"/>
<reference evidence="1 2" key="1">
    <citation type="journal article" date="2024" name="Commun. Biol.">
        <title>Comparative genomic analysis of thermophilic fungi reveals convergent evolutionary adaptations and gene losses.</title>
        <authorList>
            <person name="Steindorff A.S."/>
            <person name="Aguilar-Pontes M.V."/>
            <person name="Robinson A.J."/>
            <person name="Andreopoulos B."/>
            <person name="LaButti K."/>
            <person name="Kuo A."/>
            <person name="Mondo S."/>
            <person name="Riley R."/>
            <person name="Otillar R."/>
            <person name="Haridas S."/>
            <person name="Lipzen A."/>
            <person name="Grimwood J."/>
            <person name="Schmutz J."/>
            <person name="Clum A."/>
            <person name="Reid I.D."/>
            <person name="Moisan M.C."/>
            <person name="Butler G."/>
            <person name="Nguyen T.T.M."/>
            <person name="Dewar K."/>
            <person name="Conant G."/>
            <person name="Drula E."/>
            <person name="Henrissat B."/>
            <person name="Hansel C."/>
            <person name="Singer S."/>
            <person name="Hutchinson M.I."/>
            <person name="de Vries R.P."/>
            <person name="Natvig D.O."/>
            <person name="Powell A.J."/>
            <person name="Tsang A."/>
            <person name="Grigoriev I.V."/>
        </authorList>
    </citation>
    <scope>NUCLEOTIDE SEQUENCE [LARGE SCALE GENOMIC DNA]</scope>
    <source>
        <strain evidence="1 2">CBS 494.80</strain>
    </source>
</reference>
<keyword evidence="2" id="KW-1185">Reference proteome</keyword>
<organism evidence="1 2">
    <name type="scientific">Oculimacula yallundae</name>
    <dbReference type="NCBI Taxonomy" id="86028"/>
    <lineage>
        <taxon>Eukaryota</taxon>
        <taxon>Fungi</taxon>
        <taxon>Dikarya</taxon>
        <taxon>Ascomycota</taxon>
        <taxon>Pezizomycotina</taxon>
        <taxon>Leotiomycetes</taxon>
        <taxon>Helotiales</taxon>
        <taxon>Ploettnerulaceae</taxon>
        <taxon>Oculimacula</taxon>
    </lineage>
</organism>
<name>A0ABR4BWY0_9HELO</name>
<accession>A0ABR4BWY0</accession>
<dbReference type="EMBL" id="JAZHXI010000018">
    <property type="protein sequence ID" value="KAL2061621.1"/>
    <property type="molecule type" value="Genomic_DNA"/>
</dbReference>
<evidence type="ECO:0000313" key="2">
    <source>
        <dbReference type="Proteomes" id="UP001595075"/>
    </source>
</evidence>
<protein>
    <submittedName>
        <fullName evidence="1">Uncharacterized protein</fullName>
    </submittedName>
</protein>
<dbReference type="Proteomes" id="UP001595075">
    <property type="component" value="Unassembled WGS sequence"/>
</dbReference>